<accession>A0A0F9RBV5</accession>
<proteinExistence type="predicted"/>
<dbReference type="PROSITE" id="PS50943">
    <property type="entry name" value="HTH_CROC1"/>
    <property type="match status" value="1"/>
</dbReference>
<gene>
    <name evidence="2" type="ORF">LCGC14_0612960</name>
</gene>
<comment type="caution">
    <text evidence="2">The sequence shown here is derived from an EMBL/GenBank/DDBJ whole genome shotgun (WGS) entry which is preliminary data.</text>
</comment>
<reference evidence="2" key="1">
    <citation type="journal article" date="2015" name="Nature">
        <title>Complex archaea that bridge the gap between prokaryotes and eukaryotes.</title>
        <authorList>
            <person name="Spang A."/>
            <person name="Saw J.H."/>
            <person name="Jorgensen S.L."/>
            <person name="Zaremba-Niedzwiedzka K."/>
            <person name="Martijn J."/>
            <person name="Lind A.E."/>
            <person name="van Eijk R."/>
            <person name="Schleper C."/>
            <person name="Guy L."/>
            <person name="Ettema T.J."/>
        </authorList>
    </citation>
    <scope>NUCLEOTIDE SEQUENCE</scope>
</reference>
<dbReference type="Gene3D" id="1.10.260.40">
    <property type="entry name" value="lambda repressor-like DNA-binding domains"/>
    <property type="match status" value="1"/>
</dbReference>
<dbReference type="EMBL" id="LAZR01001021">
    <property type="protein sequence ID" value="KKN52379.1"/>
    <property type="molecule type" value="Genomic_DNA"/>
</dbReference>
<evidence type="ECO:0000313" key="2">
    <source>
        <dbReference type="EMBL" id="KKN52379.1"/>
    </source>
</evidence>
<dbReference type="InterPro" id="IPR010982">
    <property type="entry name" value="Lambda_DNA-bd_dom_sf"/>
</dbReference>
<feature type="domain" description="HTH cro/C1-type" evidence="1">
    <location>
        <begin position="12"/>
        <end position="66"/>
    </location>
</feature>
<dbReference type="SMART" id="SM00530">
    <property type="entry name" value="HTH_XRE"/>
    <property type="match status" value="1"/>
</dbReference>
<protein>
    <recommendedName>
        <fullName evidence="1">HTH cro/C1-type domain-containing protein</fullName>
    </recommendedName>
</protein>
<evidence type="ECO:0000259" key="1">
    <source>
        <dbReference type="PROSITE" id="PS50943"/>
    </source>
</evidence>
<sequence length="77" mass="9032">MNDEREKFAIRLEFILNQQQVTRRQIAEDTGCTGATIGRWLRGEVPYCINILAELHRQYGVDLNELICGRRLQIKKE</sequence>
<dbReference type="SUPFAM" id="SSF47413">
    <property type="entry name" value="lambda repressor-like DNA-binding domains"/>
    <property type="match status" value="1"/>
</dbReference>
<organism evidence="2">
    <name type="scientific">marine sediment metagenome</name>
    <dbReference type="NCBI Taxonomy" id="412755"/>
    <lineage>
        <taxon>unclassified sequences</taxon>
        <taxon>metagenomes</taxon>
        <taxon>ecological metagenomes</taxon>
    </lineage>
</organism>
<dbReference type="InterPro" id="IPR001387">
    <property type="entry name" value="Cro/C1-type_HTH"/>
</dbReference>
<name>A0A0F9RBV5_9ZZZZ</name>
<dbReference type="AlphaFoldDB" id="A0A0F9RBV5"/>
<dbReference type="GO" id="GO:0003677">
    <property type="term" value="F:DNA binding"/>
    <property type="evidence" value="ECO:0007669"/>
    <property type="project" value="InterPro"/>
</dbReference>